<comment type="similarity">
    <text evidence="1">Belongs to the sigma-70 factor family. ECF subfamily.</text>
</comment>
<comment type="caution">
    <text evidence="8">The sequence shown here is derived from an EMBL/GenBank/DDBJ whole genome shotgun (WGS) entry which is preliminary data.</text>
</comment>
<organism evidence="8 9">
    <name type="scientific">Polyangium mundeleinium</name>
    <dbReference type="NCBI Taxonomy" id="2995306"/>
    <lineage>
        <taxon>Bacteria</taxon>
        <taxon>Pseudomonadati</taxon>
        <taxon>Myxococcota</taxon>
        <taxon>Polyangia</taxon>
        <taxon>Polyangiales</taxon>
        <taxon>Polyangiaceae</taxon>
        <taxon>Polyangium</taxon>
    </lineage>
</organism>
<keyword evidence="9" id="KW-1185">Reference proteome</keyword>
<dbReference type="InterPro" id="IPR013325">
    <property type="entry name" value="RNA_pol_sigma_r2"/>
</dbReference>
<evidence type="ECO:0000256" key="4">
    <source>
        <dbReference type="ARBA" id="ARBA00023163"/>
    </source>
</evidence>
<dbReference type="RefSeq" id="WP_271924371.1">
    <property type="nucleotide sequence ID" value="NZ_JAQNDO010000001.1"/>
</dbReference>
<dbReference type="EMBL" id="JAQNDO010000001">
    <property type="protein sequence ID" value="MDC0746147.1"/>
    <property type="molecule type" value="Genomic_DNA"/>
</dbReference>
<evidence type="ECO:0000256" key="5">
    <source>
        <dbReference type="SAM" id="MobiDB-lite"/>
    </source>
</evidence>
<proteinExistence type="inferred from homology"/>
<accession>A0ABT5EWG0</accession>
<keyword evidence="2" id="KW-0805">Transcription regulation</keyword>
<dbReference type="Proteomes" id="UP001221411">
    <property type="component" value="Unassembled WGS sequence"/>
</dbReference>
<evidence type="ECO:0000256" key="2">
    <source>
        <dbReference type="ARBA" id="ARBA00023015"/>
    </source>
</evidence>
<dbReference type="PANTHER" id="PTHR43133:SF25">
    <property type="entry name" value="RNA POLYMERASE SIGMA FACTOR RFAY-RELATED"/>
    <property type="match status" value="1"/>
</dbReference>
<dbReference type="SUPFAM" id="SSF88946">
    <property type="entry name" value="Sigma2 domain of RNA polymerase sigma factors"/>
    <property type="match status" value="1"/>
</dbReference>
<dbReference type="InterPro" id="IPR013249">
    <property type="entry name" value="RNA_pol_sigma70_r4_t2"/>
</dbReference>
<gene>
    <name evidence="8" type="ORF">POL67_32770</name>
</gene>
<dbReference type="PANTHER" id="PTHR43133">
    <property type="entry name" value="RNA POLYMERASE ECF-TYPE SIGMA FACTO"/>
    <property type="match status" value="1"/>
</dbReference>
<evidence type="ECO:0000259" key="6">
    <source>
        <dbReference type="Pfam" id="PF04542"/>
    </source>
</evidence>
<protein>
    <submittedName>
        <fullName evidence="8">RNA polymerase sigma factor</fullName>
    </submittedName>
</protein>
<evidence type="ECO:0000259" key="7">
    <source>
        <dbReference type="Pfam" id="PF08281"/>
    </source>
</evidence>
<dbReference type="Pfam" id="PF08281">
    <property type="entry name" value="Sigma70_r4_2"/>
    <property type="match status" value="1"/>
</dbReference>
<evidence type="ECO:0000313" key="9">
    <source>
        <dbReference type="Proteomes" id="UP001221411"/>
    </source>
</evidence>
<feature type="domain" description="RNA polymerase sigma-70 region 2" evidence="6">
    <location>
        <begin position="38"/>
        <end position="86"/>
    </location>
</feature>
<dbReference type="InterPro" id="IPR039425">
    <property type="entry name" value="RNA_pol_sigma-70-like"/>
</dbReference>
<evidence type="ECO:0000256" key="1">
    <source>
        <dbReference type="ARBA" id="ARBA00010641"/>
    </source>
</evidence>
<dbReference type="InterPro" id="IPR014284">
    <property type="entry name" value="RNA_pol_sigma-70_dom"/>
</dbReference>
<evidence type="ECO:0000256" key="3">
    <source>
        <dbReference type="ARBA" id="ARBA00023082"/>
    </source>
</evidence>
<reference evidence="8 9" key="1">
    <citation type="submission" date="2022-11" db="EMBL/GenBank/DDBJ databases">
        <title>Minimal conservation of predation-associated metabolite biosynthetic gene clusters underscores biosynthetic potential of Myxococcota including descriptions for ten novel species: Archangium lansinium sp. nov., Myxococcus landrumus sp. nov., Nannocystis bai.</title>
        <authorList>
            <person name="Ahearne A."/>
            <person name="Stevens C."/>
            <person name="Dowd S."/>
        </authorList>
    </citation>
    <scope>NUCLEOTIDE SEQUENCE [LARGE SCALE GENOMIC DNA]</scope>
    <source>
        <strain evidence="8 9">RJM3</strain>
    </source>
</reference>
<keyword evidence="3" id="KW-0731">Sigma factor</keyword>
<sequence length="303" mass="33346">MGPSRSPAPFLDRLAELLGLRPEIQRIVMSDDDAYTRDSAEDQVQRVYDKAYRHLPDYEPHPDGMKPWLLTITRNVMSDAHRETQRHERVFEPDDGHVDRAETPEVSPERAVELKQALEKVMSAFRDMPPSQAAVLWMVCVEERSHEEAGVALGISEDAAKMALSRARRFLKARFGDDLFTVPPPLLALLSDCAPLLGHLWAFFMAMVFASLVVSPREPAPLLHAVATGVARVMAASAADVTHAAEPVPSSDFAAASAPVLVPSTPKRQMLAPRRRRVDSDKQGFPTFGLSADQKGSSANASF</sequence>
<feature type="domain" description="RNA polymerase sigma factor 70 region 4 type 2" evidence="7">
    <location>
        <begin position="119"/>
        <end position="171"/>
    </location>
</feature>
<keyword evidence="4" id="KW-0804">Transcription</keyword>
<dbReference type="InterPro" id="IPR013324">
    <property type="entry name" value="RNA_pol_sigma_r3/r4-like"/>
</dbReference>
<dbReference type="Gene3D" id="1.10.10.10">
    <property type="entry name" value="Winged helix-like DNA-binding domain superfamily/Winged helix DNA-binding domain"/>
    <property type="match status" value="1"/>
</dbReference>
<dbReference type="SUPFAM" id="SSF88659">
    <property type="entry name" value="Sigma3 and sigma4 domains of RNA polymerase sigma factors"/>
    <property type="match status" value="1"/>
</dbReference>
<dbReference type="Pfam" id="PF04542">
    <property type="entry name" value="Sigma70_r2"/>
    <property type="match status" value="1"/>
</dbReference>
<dbReference type="NCBIfam" id="TIGR02937">
    <property type="entry name" value="sigma70-ECF"/>
    <property type="match status" value="1"/>
</dbReference>
<feature type="compositionally biased region" description="Polar residues" evidence="5">
    <location>
        <begin position="294"/>
        <end position="303"/>
    </location>
</feature>
<feature type="region of interest" description="Disordered" evidence="5">
    <location>
        <begin position="265"/>
        <end position="303"/>
    </location>
</feature>
<name>A0ABT5EWG0_9BACT</name>
<dbReference type="Gene3D" id="1.10.1740.10">
    <property type="match status" value="1"/>
</dbReference>
<dbReference type="InterPro" id="IPR007627">
    <property type="entry name" value="RNA_pol_sigma70_r2"/>
</dbReference>
<dbReference type="InterPro" id="IPR036388">
    <property type="entry name" value="WH-like_DNA-bd_sf"/>
</dbReference>
<evidence type="ECO:0000313" key="8">
    <source>
        <dbReference type="EMBL" id="MDC0746147.1"/>
    </source>
</evidence>